<keyword evidence="3" id="KW-1185">Reference proteome</keyword>
<sequence>MFGECDCIDGFAEDGDGNCVGIPCPRDPLADMQILGTLNNGIPRGQYGNARVYNHDGIDLKAFFRTPIFAAKTRVVANTPFQDNWIYGDNNAGNRLYINTDLGLENNFQLGYWHLNEVIVDRNEIVTKGQLIGYTGVSGNVLSKFSAGLHLHVRARLKGQKANPEDFFGANFNEDGDNTNNCN</sequence>
<dbReference type="EMBL" id="CP003879">
    <property type="protein sequence ID" value="AFU69064.1"/>
    <property type="molecule type" value="Genomic_DNA"/>
</dbReference>
<dbReference type="InterPro" id="IPR050570">
    <property type="entry name" value="Cell_wall_metabolism_enzyme"/>
</dbReference>
<dbReference type="Proteomes" id="UP000008514">
    <property type="component" value="Chromosome"/>
</dbReference>
<evidence type="ECO:0000313" key="3">
    <source>
        <dbReference type="Proteomes" id="UP000008514"/>
    </source>
</evidence>
<name>K4IFA2_PSYTT</name>
<dbReference type="eggNOG" id="COG0739">
    <property type="taxonomic scope" value="Bacteria"/>
</dbReference>
<dbReference type="RefSeq" id="WP_015024639.1">
    <property type="nucleotide sequence ID" value="NC_018721.1"/>
</dbReference>
<dbReference type="GO" id="GO:0004222">
    <property type="term" value="F:metalloendopeptidase activity"/>
    <property type="evidence" value="ECO:0007669"/>
    <property type="project" value="TreeGrafter"/>
</dbReference>
<dbReference type="PANTHER" id="PTHR21666:SF270">
    <property type="entry name" value="MUREIN HYDROLASE ACTIVATOR ENVC"/>
    <property type="match status" value="1"/>
</dbReference>
<dbReference type="STRING" id="313595.P700755_002283"/>
<evidence type="ECO:0000313" key="2">
    <source>
        <dbReference type="EMBL" id="AFU69064.1"/>
    </source>
</evidence>
<dbReference type="KEGG" id="ptq:P700755_002283"/>
<dbReference type="InterPro" id="IPR011055">
    <property type="entry name" value="Dup_hybrid_motif"/>
</dbReference>
<protein>
    <submittedName>
        <fullName evidence="2">Murein endopeptidase activator, peptidase M23 family NlpD-like protein</fullName>
    </submittedName>
</protein>
<dbReference type="PANTHER" id="PTHR21666">
    <property type="entry name" value="PEPTIDASE-RELATED"/>
    <property type="match status" value="1"/>
</dbReference>
<dbReference type="HOGENOM" id="CLU_1474040_0_0_10"/>
<dbReference type="AlphaFoldDB" id="K4IFA2"/>
<dbReference type="Gene3D" id="2.70.70.10">
    <property type="entry name" value="Glucose Permease (Domain IIA)"/>
    <property type="match status" value="1"/>
</dbReference>
<feature type="domain" description="M23ase beta-sheet core" evidence="1">
    <location>
        <begin position="54"/>
        <end position="164"/>
    </location>
</feature>
<organism evidence="2 3">
    <name type="scientific">Psychroflexus torquis (strain ATCC 700755 / CIP 106069 / ACAM 623)</name>
    <dbReference type="NCBI Taxonomy" id="313595"/>
    <lineage>
        <taxon>Bacteria</taxon>
        <taxon>Pseudomonadati</taxon>
        <taxon>Bacteroidota</taxon>
        <taxon>Flavobacteriia</taxon>
        <taxon>Flavobacteriales</taxon>
        <taxon>Flavobacteriaceae</taxon>
        <taxon>Psychroflexus</taxon>
    </lineage>
</organism>
<dbReference type="InterPro" id="IPR016047">
    <property type="entry name" value="M23ase_b-sheet_dom"/>
</dbReference>
<proteinExistence type="predicted"/>
<dbReference type="Pfam" id="PF01551">
    <property type="entry name" value="Peptidase_M23"/>
    <property type="match status" value="1"/>
</dbReference>
<dbReference type="CDD" id="cd12797">
    <property type="entry name" value="M23_peptidase"/>
    <property type="match status" value="1"/>
</dbReference>
<accession>K4IFA2</accession>
<gene>
    <name evidence="2" type="ordered locus">P700755_002283</name>
</gene>
<reference evidence="2" key="2">
    <citation type="submission" date="2012-09" db="EMBL/GenBank/DDBJ databases">
        <title>The complete sequence of Psychroflexus torquis an extreme psychrophile from sea-ice that is stimulated by light.</title>
        <authorList>
            <person name="Feng S."/>
            <person name="Powell S.M."/>
            <person name="Bowman J.P."/>
        </authorList>
    </citation>
    <scope>NUCLEOTIDE SEQUENCE [LARGE SCALE GENOMIC DNA]</scope>
    <source>
        <strain evidence="2">ATCC 700755</strain>
    </source>
</reference>
<evidence type="ECO:0000259" key="1">
    <source>
        <dbReference type="Pfam" id="PF01551"/>
    </source>
</evidence>
<reference evidence="2" key="1">
    <citation type="submission" date="2006-03" db="EMBL/GenBank/DDBJ databases">
        <authorList>
            <person name="Bowman J."/>
            <person name="Ferriera S."/>
            <person name="Johnson J."/>
            <person name="Kravitz S."/>
            <person name="Halpern A."/>
            <person name="Remington K."/>
            <person name="Beeson K."/>
            <person name="Tran B."/>
            <person name="Rogers Y.-H."/>
            <person name="Friedman R."/>
            <person name="Venter J.C."/>
        </authorList>
    </citation>
    <scope>NUCLEOTIDE SEQUENCE [LARGE SCALE GENOMIC DNA]</scope>
    <source>
        <strain evidence="2">ATCC 700755</strain>
    </source>
</reference>
<dbReference type="SUPFAM" id="SSF51261">
    <property type="entry name" value="Duplicated hybrid motif"/>
    <property type="match status" value="1"/>
</dbReference>